<dbReference type="PANTHER" id="PTHR33776">
    <property type="entry name" value="ENDO/EXONUCLEASE/PHOSPHATASE DOMAIN-CONTAINING PROTEIN"/>
    <property type="match status" value="1"/>
</dbReference>
<keyword evidence="2" id="KW-1185">Reference proteome</keyword>
<dbReference type="Proteomes" id="UP000479190">
    <property type="component" value="Unassembled WGS sequence"/>
</dbReference>
<dbReference type="EMBL" id="CADCXV010001124">
    <property type="protein sequence ID" value="CAB0041551.1"/>
    <property type="molecule type" value="Genomic_DNA"/>
</dbReference>
<gene>
    <name evidence="1" type="ORF">TBRA_LOCUS13218</name>
</gene>
<sequence>MAFQRELRGEVEVACAPIASTTAVTGPKEANETDEDSCKVRFDGFPPGVDLSSDEIVKKILQAIGLARFEMHIARVREWINRNPRSTDQSSSRQIVAQLSSPFIRDEVIGASPALRDLTMSQIFGVEAEGRIRASPVLPRGVYHLRRRALDLARSKRGKEGGGIGLYVREDLAVEKLVATESIYNYTPEYQIISIKNSNNVKLIFATIYRSPEAGYSEEFFEVFYRLLPLYDNVIVTMGFNIHVNRPNVQHVGRLIKQLEQLSLHLVSTVPTHHVIYHDGSIHENCLDLFIVRDTSLIESFSRSSSPFTVAHDFIDFDYRLSYDIAPAVTKFTRDFRRVTTETFAPFVEREITVGFSRDGLSLFVVDEAAVGGRVVTGALLDLAVATLSSALIAAADLAAPLSAPRPASRRKPWVTSQIRDLIRERDLAYRLFWRGRSSFAAHKELRSRARNLLDAAKNQLPPHASRGPWTGSPDGARCVAWEFRLPDYRYHWHRSLPMSSALTMLL</sequence>
<accession>A0A6H5J006</accession>
<dbReference type="AlphaFoldDB" id="A0A6H5J006"/>
<evidence type="ECO:0000313" key="1">
    <source>
        <dbReference type="EMBL" id="CAB0041551.1"/>
    </source>
</evidence>
<dbReference type="OrthoDB" id="7699805at2759"/>
<name>A0A6H5J006_9HYME</name>
<organism evidence="1 2">
    <name type="scientific">Trichogramma brassicae</name>
    <dbReference type="NCBI Taxonomy" id="86971"/>
    <lineage>
        <taxon>Eukaryota</taxon>
        <taxon>Metazoa</taxon>
        <taxon>Ecdysozoa</taxon>
        <taxon>Arthropoda</taxon>
        <taxon>Hexapoda</taxon>
        <taxon>Insecta</taxon>
        <taxon>Pterygota</taxon>
        <taxon>Neoptera</taxon>
        <taxon>Endopterygota</taxon>
        <taxon>Hymenoptera</taxon>
        <taxon>Apocrita</taxon>
        <taxon>Proctotrupomorpha</taxon>
        <taxon>Chalcidoidea</taxon>
        <taxon>Trichogrammatidae</taxon>
        <taxon>Trichogramma</taxon>
    </lineage>
</organism>
<dbReference type="PANTHER" id="PTHR33776:SF3">
    <property type="entry name" value="PHD-TYPE DOMAIN-CONTAINING PROTEIN"/>
    <property type="match status" value="1"/>
</dbReference>
<evidence type="ECO:0008006" key="3">
    <source>
        <dbReference type="Google" id="ProtNLM"/>
    </source>
</evidence>
<proteinExistence type="predicted"/>
<reference evidence="1 2" key="1">
    <citation type="submission" date="2020-02" db="EMBL/GenBank/DDBJ databases">
        <authorList>
            <person name="Ferguson B K."/>
        </authorList>
    </citation>
    <scope>NUCLEOTIDE SEQUENCE [LARGE SCALE GENOMIC DNA]</scope>
</reference>
<protein>
    <recommendedName>
        <fullName evidence="3">Endonuclease/exonuclease/phosphatase domain-containing protein</fullName>
    </recommendedName>
</protein>
<evidence type="ECO:0000313" key="2">
    <source>
        <dbReference type="Proteomes" id="UP000479190"/>
    </source>
</evidence>